<dbReference type="AlphaFoldDB" id="A0A3M3GA97"/>
<keyword evidence="1" id="KW-0812">Transmembrane</keyword>
<accession>A0A3M3GA97</accession>
<keyword evidence="1" id="KW-0472">Membrane</keyword>
<sequence length="104" mass="11444">MVNIDAAGYIVISAALFFMVVISVAILLSIYHGERSEIAIRWIGNAGLSSQILGLALACSSTTMPIYPLLIYLTIGIYFFALGRSLRLLERKRKTPVPAQENQK</sequence>
<dbReference type="Proteomes" id="UP000276829">
    <property type="component" value="Unassembled WGS sequence"/>
</dbReference>
<gene>
    <name evidence="2" type="ORF">ALQ73_200056</name>
</gene>
<proteinExistence type="predicted"/>
<evidence type="ECO:0000313" key="2">
    <source>
        <dbReference type="EMBL" id="RMM71176.1"/>
    </source>
</evidence>
<comment type="caution">
    <text evidence="2">The sequence shown here is derived from an EMBL/GenBank/DDBJ whole genome shotgun (WGS) entry which is preliminary data.</text>
</comment>
<dbReference type="EMBL" id="RBON01000100">
    <property type="protein sequence ID" value="RMM71176.1"/>
    <property type="molecule type" value="Genomic_DNA"/>
</dbReference>
<feature type="transmembrane region" description="Helical" evidence="1">
    <location>
        <begin position="64"/>
        <end position="83"/>
    </location>
</feature>
<evidence type="ECO:0000313" key="3">
    <source>
        <dbReference type="Proteomes" id="UP000276829"/>
    </source>
</evidence>
<keyword evidence="1" id="KW-1133">Transmembrane helix</keyword>
<name>A0A3M3GA97_PSESG</name>
<protein>
    <submittedName>
        <fullName evidence="2">Uncharacterized protein</fullName>
    </submittedName>
</protein>
<evidence type="ECO:0000256" key="1">
    <source>
        <dbReference type="SAM" id="Phobius"/>
    </source>
</evidence>
<feature type="transmembrane region" description="Helical" evidence="1">
    <location>
        <begin position="6"/>
        <end position="31"/>
    </location>
</feature>
<organism evidence="2 3">
    <name type="scientific">Pseudomonas savastanoi pv. glycinea</name>
    <name type="common">Pseudomonas syringae pv. glycinea</name>
    <dbReference type="NCBI Taxonomy" id="318"/>
    <lineage>
        <taxon>Bacteria</taxon>
        <taxon>Pseudomonadati</taxon>
        <taxon>Pseudomonadota</taxon>
        <taxon>Gammaproteobacteria</taxon>
        <taxon>Pseudomonadales</taxon>
        <taxon>Pseudomonadaceae</taxon>
        <taxon>Pseudomonas</taxon>
    </lineage>
</organism>
<reference evidence="2 3" key="1">
    <citation type="submission" date="2018-08" db="EMBL/GenBank/DDBJ databases">
        <title>Recombination of ecologically and evolutionarily significant loci maintains genetic cohesion in the Pseudomonas syringae species complex.</title>
        <authorList>
            <person name="Dillon M."/>
            <person name="Thakur S."/>
            <person name="Almeida R.N.D."/>
            <person name="Weir B.S."/>
            <person name="Guttman D.S."/>
        </authorList>
    </citation>
    <scope>NUCLEOTIDE SEQUENCE [LARGE SCALE GENOMIC DNA]</scope>
    <source>
        <strain evidence="2 3">ICMP 4324</strain>
    </source>
</reference>